<feature type="transmembrane region" description="Helical" evidence="6">
    <location>
        <begin position="172"/>
        <end position="190"/>
    </location>
</feature>
<keyword evidence="9" id="KW-1185">Reference proteome</keyword>
<feature type="transmembrane region" description="Helical" evidence="6">
    <location>
        <begin position="274"/>
        <end position="297"/>
    </location>
</feature>
<feature type="domain" description="Amino acid transporter transmembrane" evidence="7">
    <location>
        <begin position="54"/>
        <end position="439"/>
    </location>
</feature>
<dbReference type="GO" id="GO:0016020">
    <property type="term" value="C:membrane"/>
    <property type="evidence" value="ECO:0007669"/>
    <property type="project" value="UniProtKB-SubCell"/>
</dbReference>
<dbReference type="GO" id="GO:0015179">
    <property type="term" value="F:L-amino acid transmembrane transporter activity"/>
    <property type="evidence" value="ECO:0007669"/>
    <property type="project" value="TreeGrafter"/>
</dbReference>
<evidence type="ECO:0000256" key="4">
    <source>
        <dbReference type="ARBA" id="ARBA00022989"/>
    </source>
</evidence>
<keyword evidence="4 6" id="KW-1133">Transmembrane helix</keyword>
<dbReference type="Pfam" id="PF01490">
    <property type="entry name" value="Aa_trans"/>
    <property type="match status" value="1"/>
</dbReference>
<organism evidence="8 9">
    <name type="scientific">Chloropicon roscoffensis</name>
    <dbReference type="NCBI Taxonomy" id="1461544"/>
    <lineage>
        <taxon>Eukaryota</taxon>
        <taxon>Viridiplantae</taxon>
        <taxon>Chlorophyta</taxon>
        <taxon>Chloropicophyceae</taxon>
        <taxon>Chloropicales</taxon>
        <taxon>Chloropicaceae</taxon>
        <taxon>Chloropicon</taxon>
    </lineage>
</organism>
<evidence type="ECO:0000256" key="3">
    <source>
        <dbReference type="ARBA" id="ARBA00022970"/>
    </source>
</evidence>
<evidence type="ECO:0000256" key="1">
    <source>
        <dbReference type="ARBA" id="ARBA00004141"/>
    </source>
</evidence>
<reference evidence="8 9" key="1">
    <citation type="submission" date="2024-03" db="EMBL/GenBank/DDBJ databases">
        <title>Complete genome sequence of the green alga Chloropicon roscoffensis RCC1871.</title>
        <authorList>
            <person name="Lemieux C."/>
            <person name="Pombert J.-F."/>
            <person name="Otis C."/>
            <person name="Turmel M."/>
        </authorList>
    </citation>
    <scope>NUCLEOTIDE SEQUENCE [LARGE SCALE GENOMIC DNA]</scope>
    <source>
        <strain evidence="8 9">RCC1871</strain>
    </source>
</reference>
<feature type="transmembrane region" description="Helical" evidence="6">
    <location>
        <begin position="384"/>
        <end position="405"/>
    </location>
</feature>
<keyword evidence="2 6" id="KW-0812">Transmembrane</keyword>
<keyword evidence="3" id="KW-0029">Amino-acid transport</keyword>
<evidence type="ECO:0000313" key="9">
    <source>
        <dbReference type="Proteomes" id="UP001472866"/>
    </source>
</evidence>
<feature type="transmembrane region" description="Helical" evidence="6">
    <location>
        <begin position="197"/>
        <end position="217"/>
    </location>
</feature>
<proteinExistence type="predicted"/>
<name>A0AAX4P423_9CHLO</name>
<feature type="transmembrane region" description="Helical" evidence="6">
    <location>
        <begin position="241"/>
        <end position="262"/>
    </location>
</feature>
<feature type="transmembrane region" description="Helical" evidence="6">
    <location>
        <begin position="317"/>
        <end position="338"/>
    </location>
</feature>
<dbReference type="AlphaFoldDB" id="A0AAX4P423"/>
<evidence type="ECO:0000259" key="7">
    <source>
        <dbReference type="Pfam" id="PF01490"/>
    </source>
</evidence>
<evidence type="ECO:0000256" key="2">
    <source>
        <dbReference type="ARBA" id="ARBA00022692"/>
    </source>
</evidence>
<gene>
    <name evidence="8" type="ORF">HKI87_03g23820</name>
</gene>
<evidence type="ECO:0000313" key="8">
    <source>
        <dbReference type="EMBL" id="WZN60848.1"/>
    </source>
</evidence>
<feature type="transmembrane region" description="Helical" evidence="6">
    <location>
        <begin position="84"/>
        <end position="105"/>
    </location>
</feature>
<keyword evidence="5 6" id="KW-0472">Membrane</keyword>
<sequence length="445" mass="47490">MVGLSGEEGEVSAVEERSAMAEAHQPLLRSRSSSLTDVCADDEEREAGKPVYASRKQTFMNVLKGNVGPGCLSLPFAFSQAGSLLGPLGFFVLSSMAVYNMHLLIQCRERLRARGQFARTYGEVAGHVLGNVGKPLVDTFIVITQVGICSVYFSFFGDSFPISDILGGSPRVPYALMAALAFPVVLLLIVPNQVRSLAVFSAMSNLLICSSILWVLVESVKHGVADGFSEVRALPLCREKFPVFVGNSVYSLEGIGLVLPIGNSMRSTEEFRKVFFPGIITACTILWLIGTLAYFSFGEIKDGSITAELDRRGVASNAWMIAINIFLCAAVLLTYPLQLRPAAEVIAERFLGRPAGSSGPYRGRLALALFTGGLAIAMGNNLGLMIALIGSGASTMLALILPPLLDVLDDTHECSRIRLGFHGFLVALGVVLATVGVYVSGKALA</sequence>
<feature type="transmembrane region" description="Helical" evidence="6">
    <location>
        <begin position="417"/>
        <end position="439"/>
    </location>
</feature>
<dbReference type="InterPro" id="IPR013057">
    <property type="entry name" value="AA_transpt_TM"/>
</dbReference>
<protein>
    <submittedName>
        <fullName evidence="8">Proton-coupled amino acid transporter</fullName>
    </submittedName>
</protein>
<dbReference type="PANTHER" id="PTHR22950">
    <property type="entry name" value="AMINO ACID TRANSPORTER"/>
    <property type="match status" value="1"/>
</dbReference>
<comment type="subcellular location">
    <subcellularLocation>
        <location evidence="1">Membrane</location>
        <topology evidence="1">Multi-pass membrane protein</topology>
    </subcellularLocation>
</comment>
<dbReference type="EMBL" id="CP151503">
    <property type="protein sequence ID" value="WZN60848.1"/>
    <property type="molecule type" value="Genomic_DNA"/>
</dbReference>
<dbReference type="PANTHER" id="PTHR22950:SF681">
    <property type="entry name" value="SH2 DOMAIN-CONTAINING PROTEIN"/>
    <property type="match status" value="1"/>
</dbReference>
<dbReference type="Proteomes" id="UP001472866">
    <property type="component" value="Chromosome 03"/>
</dbReference>
<accession>A0AAX4P423</accession>
<feature type="transmembrane region" description="Helical" evidence="6">
    <location>
        <begin position="136"/>
        <end position="157"/>
    </location>
</feature>
<keyword evidence="3" id="KW-0813">Transport</keyword>
<evidence type="ECO:0000256" key="6">
    <source>
        <dbReference type="SAM" id="Phobius"/>
    </source>
</evidence>
<evidence type="ECO:0000256" key="5">
    <source>
        <dbReference type="ARBA" id="ARBA00023136"/>
    </source>
</evidence>